<dbReference type="InterPro" id="IPR050925">
    <property type="entry name" value="Rhomboid_protease_S54"/>
</dbReference>
<evidence type="ECO:0000313" key="12">
    <source>
        <dbReference type="Proteomes" id="UP000279089"/>
    </source>
</evidence>
<evidence type="ECO:0000259" key="9">
    <source>
        <dbReference type="Pfam" id="PF01694"/>
    </source>
</evidence>
<dbReference type="InterPro" id="IPR046483">
    <property type="entry name" value="DUF6576"/>
</dbReference>
<gene>
    <name evidence="11" type="ORF">EG028_05040</name>
</gene>
<feature type="domain" description="Peptidase S54 rhomboid" evidence="9">
    <location>
        <begin position="68"/>
        <end position="210"/>
    </location>
</feature>
<dbReference type="SUPFAM" id="SSF144091">
    <property type="entry name" value="Rhomboid-like"/>
    <property type="match status" value="1"/>
</dbReference>
<dbReference type="PANTHER" id="PTHR43731">
    <property type="entry name" value="RHOMBOID PROTEASE"/>
    <property type="match status" value="1"/>
</dbReference>
<evidence type="ECO:0000259" key="10">
    <source>
        <dbReference type="Pfam" id="PF20216"/>
    </source>
</evidence>
<dbReference type="GO" id="GO:0006508">
    <property type="term" value="P:proteolysis"/>
    <property type="evidence" value="ECO:0007669"/>
    <property type="project" value="UniProtKB-KW"/>
</dbReference>
<evidence type="ECO:0000256" key="1">
    <source>
        <dbReference type="ARBA" id="ARBA00004141"/>
    </source>
</evidence>
<reference evidence="12" key="1">
    <citation type="submission" date="2018-11" db="EMBL/GenBank/DDBJ databases">
        <title>Chitinophaga lutea sp.nov., isolate from arsenic contaminated soil.</title>
        <authorList>
            <person name="Zong Y."/>
        </authorList>
    </citation>
    <scope>NUCLEOTIDE SEQUENCE [LARGE SCALE GENOMIC DNA]</scope>
    <source>
        <strain evidence="12">YLT18</strain>
    </source>
</reference>
<feature type="transmembrane region" description="Helical" evidence="8">
    <location>
        <begin position="142"/>
        <end position="169"/>
    </location>
</feature>
<dbReference type="PANTHER" id="PTHR43731:SF14">
    <property type="entry name" value="PRESENILIN-ASSOCIATED RHOMBOID-LIKE PROTEIN, MITOCHONDRIAL"/>
    <property type="match status" value="1"/>
</dbReference>
<protein>
    <submittedName>
        <fullName evidence="11">Rhomboid family intramembrane serine protease</fullName>
    </submittedName>
</protein>
<keyword evidence="4" id="KW-0378">Hydrolase</keyword>
<evidence type="ECO:0000256" key="7">
    <source>
        <dbReference type="SAM" id="MobiDB-lite"/>
    </source>
</evidence>
<proteinExistence type="inferred from homology"/>
<evidence type="ECO:0000256" key="6">
    <source>
        <dbReference type="ARBA" id="ARBA00023136"/>
    </source>
</evidence>
<comment type="similarity">
    <text evidence="2">Belongs to the peptidase S54 family.</text>
</comment>
<evidence type="ECO:0000256" key="2">
    <source>
        <dbReference type="ARBA" id="ARBA00009045"/>
    </source>
</evidence>
<feature type="domain" description="DUF6576" evidence="10">
    <location>
        <begin position="265"/>
        <end position="294"/>
    </location>
</feature>
<organism evidence="11 12">
    <name type="scientific">Chitinophaga barathri</name>
    <dbReference type="NCBI Taxonomy" id="1647451"/>
    <lineage>
        <taxon>Bacteria</taxon>
        <taxon>Pseudomonadati</taxon>
        <taxon>Bacteroidota</taxon>
        <taxon>Chitinophagia</taxon>
        <taxon>Chitinophagales</taxon>
        <taxon>Chitinophagaceae</taxon>
        <taxon>Chitinophaga</taxon>
    </lineage>
</organism>
<comment type="caution">
    <text evidence="11">The sequence shown here is derived from an EMBL/GenBank/DDBJ whole genome shotgun (WGS) entry which is preliminary data.</text>
</comment>
<keyword evidence="11" id="KW-0645">Protease</keyword>
<name>A0A3N4MFD5_9BACT</name>
<dbReference type="InterPro" id="IPR022764">
    <property type="entry name" value="Peptidase_S54_rhomboid_dom"/>
</dbReference>
<dbReference type="Pfam" id="PF20216">
    <property type="entry name" value="DUF6576"/>
    <property type="match status" value="1"/>
</dbReference>
<keyword evidence="3 8" id="KW-0812">Transmembrane</keyword>
<dbReference type="Pfam" id="PF01694">
    <property type="entry name" value="Rhomboid"/>
    <property type="match status" value="1"/>
</dbReference>
<keyword evidence="6 8" id="KW-0472">Membrane</keyword>
<dbReference type="EMBL" id="RMBX01000002">
    <property type="protein sequence ID" value="RPD42541.1"/>
    <property type="molecule type" value="Genomic_DNA"/>
</dbReference>
<feature type="transmembrane region" description="Helical" evidence="8">
    <location>
        <begin position="111"/>
        <end position="130"/>
    </location>
</feature>
<accession>A0A3N4MFD5</accession>
<comment type="subcellular location">
    <subcellularLocation>
        <location evidence="1">Membrane</location>
        <topology evidence="1">Multi-pass membrane protein</topology>
    </subcellularLocation>
</comment>
<evidence type="ECO:0000256" key="8">
    <source>
        <dbReference type="SAM" id="Phobius"/>
    </source>
</evidence>
<dbReference type="Gene3D" id="1.20.1540.10">
    <property type="entry name" value="Rhomboid-like"/>
    <property type="match status" value="1"/>
</dbReference>
<feature type="transmembrane region" description="Helical" evidence="8">
    <location>
        <begin position="73"/>
        <end position="99"/>
    </location>
</feature>
<dbReference type="InterPro" id="IPR035952">
    <property type="entry name" value="Rhomboid-like_sf"/>
</dbReference>
<dbReference type="GO" id="GO:0004252">
    <property type="term" value="F:serine-type endopeptidase activity"/>
    <property type="evidence" value="ECO:0007669"/>
    <property type="project" value="InterPro"/>
</dbReference>
<dbReference type="RefSeq" id="WP_120515313.1">
    <property type="nucleotide sequence ID" value="NZ_QXZY01000003.1"/>
</dbReference>
<keyword evidence="12" id="KW-1185">Reference proteome</keyword>
<dbReference type="OrthoDB" id="680602at2"/>
<evidence type="ECO:0000256" key="4">
    <source>
        <dbReference type="ARBA" id="ARBA00022801"/>
    </source>
</evidence>
<dbReference type="AlphaFoldDB" id="A0A3N4MFD5"/>
<evidence type="ECO:0000313" key="11">
    <source>
        <dbReference type="EMBL" id="RPD42541.1"/>
    </source>
</evidence>
<sequence>MNGTSLTSDFKHWVKQGNSITILIIINIVVFLLFALSGFISGAGLSSVGAFLYDNLALHTLPSILIRKPWGMITTAFTHVGVWHILGNMIIFFFFGNLFRTELGNKRVVPLYLLSGFLCSCVLVLFYNLLPGLRGTDTTGIGASGAVMCFLVAAATVMPNLEIMIFFILRVRIKWVAAAVVLIDLVSLPHDNFGGHVAHLTGAAFGYLYVRQLQHGRDLVAPIARFFDRIGEIFTKKEPSTRNKFKPKKSPLRVVRNNEPSHASRLDQLLDKINEKGYNSLTTEEKTWLRKYSDEK</sequence>
<evidence type="ECO:0000256" key="3">
    <source>
        <dbReference type="ARBA" id="ARBA00022692"/>
    </source>
</evidence>
<evidence type="ECO:0000256" key="5">
    <source>
        <dbReference type="ARBA" id="ARBA00022989"/>
    </source>
</evidence>
<dbReference type="GO" id="GO:0016020">
    <property type="term" value="C:membrane"/>
    <property type="evidence" value="ECO:0007669"/>
    <property type="project" value="UniProtKB-SubCell"/>
</dbReference>
<dbReference type="Proteomes" id="UP000279089">
    <property type="component" value="Unassembled WGS sequence"/>
</dbReference>
<feature type="region of interest" description="Disordered" evidence="7">
    <location>
        <begin position="241"/>
        <end position="263"/>
    </location>
</feature>
<feature type="transmembrane region" description="Helical" evidence="8">
    <location>
        <begin position="20"/>
        <end position="53"/>
    </location>
</feature>
<keyword evidence="5 8" id="KW-1133">Transmembrane helix</keyword>